<dbReference type="Proteomes" id="UP000054886">
    <property type="component" value="Unassembled WGS sequence"/>
</dbReference>
<dbReference type="InterPro" id="IPR012677">
    <property type="entry name" value="Nucleotide-bd_a/b_plait_sf"/>
</dbReference>
<dbReference type="SUPFAM" id="SSF54928">
    <property type="entry name" value="RNA-binding domain, RBD"/>
    <property type="match status" value="2"/>
</dbReference>
<proteinExistence type="predicted"/>
<feature type="compositionally biased region" description="Polar residues" evidence="2">
    <location>
        <begin position="757"/>
        <end position="782"/>
    </location>
</feature>
<dbReference type="Pfam" id="PF00076">
    <property type="entry name" value="RRM_1"/>
    <property type="match status" value="2"/>
</dbReference>
<dbReference type="InterPro" id="IPR035979">
    <property type="entry name" value="RBD_domain_sf"/>
</dbReference>
<dbReference type="EMBL" id="LLZZ01000156">
    <property type="protein sequence ID" value="KTA97811.1"/>
    <property type="molecule type" value="Genomic_DNA"/>
</dbReference>
<feature type="compositionally biased region" description="Acidic residues" evidence="2">
    <location>
        <begin position="51"/>
        <end position="78"/>
    </location>
</feature>
<protein>
    <submittedName>
        <fullName evidence="4">Meiotic activator RIM4</fullName>
    </submittedName>
</protein>
<feature type="region of interest" description="Disordered" evidence="2">
    <location>
        <begin position="129"/>
        <end position="167"/>
    </location>
</feature>
<keyword evidence="1" id="KW-0694">RNA-binding</keyword>
<dbReference type="PROSITE" id="PS50102">
    <property type="entry name" value="RRM"/>
    <property type="match status" value="2"/>
</dbReference>
<dbReference type="InterPro" id="IPR000504">
    <property type="entry name" value="RRM_dom"/>
</dbReference>
<dbReference type="GO" id="GO:0003723">
    <property type="term" value="F:RNA binding"/>
    <property type="evidence" value="ECO:0007669"/>
    <property type="project" value="UniProtKB-UniRule"/>
</dbReference>
<evidence type="ECO:0000256" key="2">
    <source>
        <dbReference type="SAM" id="MobiDB-lite"/>
    </source>
</evidence>
<accession>A0A0W0EDF6</accession>
<dbReference type="VEuPathDB" id="FungiDB:GVI51_E03377"/>
<feature type="region of interest" description="Disordered" evidence="2">
    <location>
        <begin position="860"/>
        <end position="903"/>
    </location>
</feature>
<evidence type="ECO:0000256" key="1">
    <source>
        <dbReference type="PROSITE-ProRule" id="PRU00176"/>
    </source>
</evidence>
<dbReference type="PANTHER" id="PTHR15241:SF304">
    <property type="entry name" value="RRM DOMAIN-CONTAINING PROTEIN"/>
    <property type="match status" value="1"/>
</dbReference>
<evidence type="ECO:0000313" key="4">
    <source>
        <dbReference type="EMBL" id="KTA97811.1"/>
    </source>
</evidence>
<dbReference type="SMART" id="SM00360">
    <property type="entry name" value="RRM"/>
    <property type="match status" value="2"/>
</dbReference>
<feature type="region of interest" description="Disordered" evidence="2">
    <location>
        <begin position="455"/>
        <end position="474"/>
    </location>
</feature>
<feature type="region of interest" description="Disordered" evidence="2">
    <location>
        <begin position="727"/>
        <end position="782"/>
    </location>
</feature>
<feature type="region of interest" description="Disordered" evidence="2">
    <location>
        <begin position="41"/>
        <end position="78"/>
    </location>
</feature>
<dbReference type="CDD" id="cd12453">
    <property type="entry name" value="RRM1_RIM4_like"/>
    <property type="match status" value="1"/>
</dbReference>
<dbReference type="AlphaFoldDB" id="A0A0W0EDF6"/>
<feature type="domain" description="RRM" evidence="3">
    <location>
        <begin position="533"/>
        <end position="607"/>
    </location>
</feature>
<feature type="compositionally biased region" description="Basic and acidic residues" evidence="2">
    <location>
        <begin position="741"/>
        <end position="754"/>
    </location>
</feature>
<dbReference type="Gene3D" id="3.30.70.330">
    <property type="match status" value="2"/>
</dbReference>
<sequence length="903" mass="100394">MVAAAIDITHVSTKVENFYLDSNISEVVKREVSLHFSDDSDINLENVGQEYEYEEDDNSEEDNYNDIEDDDNDSPIYEDDSEIEETTFNISKRSGHGGKKVYNTFSSSNSSSQSSPSLVSAVSNIRPTFHSDSESYSLSEGGSGLNLTRGSRIKSRSMSDSRSESSSSLSVYASISSSTSTNAFNFRADSGQQGINDSHKITTENKNTTIKSPVSHENDKYTNKLKAENETTPDNVTNTADTIGDYKGRPSACIFVASLASSLPDDQLCMNVTKHFQNYGQLVGVKVLRDDHNRPYAFVQYINDKDAKHALKNASGTVLNGRKLRCEAAKVNRTLLLINSKPIEYTEVIDFCNNFGKLEVLVPGKQSSSIRQGGGFNKLAPFRSSIGINIKQNQHNSLDNSTVSTSWFTQFVFREDAIRAFANIKDSNFWDVQWVQNVEVSPKYNLLNRADQFVKRNPSNDSNERDSDDFEKDEKAKYGSTFSLNARESDFQQDTDSVSTISSASKSNDKIAADLKFAYRQINTRDKFQIDKKSIFVGQLDLSTTKEILVKRFSTHGKIRNIDVVSKPTTVFAFIEYETEQAAAAALDKENHSILLSKTMHVQYKEIGGPHGRRLFKRNSYFKEVSKTFTPPEANLAPPPINMYKRMVSDNDSTLIPFPYIGYPLPEGIHEIDIVPFSGNPYIKAGVSGRNISATGHWSSVRSNSNQSTIADVSSLNINNTTSLQAKDITSETRNGGTTLDGDKSQSSDGEHHVGSPLSTTSTEPLNSSEKQNFNRYNNGTNGSYTYVSRRKFISRRNGYGYNEPPRNCFFPPYVYPFQYPIGSIHAGPNASGNHPYMMVYPLPPPPPPPHSGIKNSIIPPTPLGIPQSNTSIPPMTSSSSTQYMSTDSPKFIPEKKKQELEY</sequence>
<name>A0A0W0EDF6_CANGB</name>
<feature type="compositionally biased region" description="Low complexity" evidence="2">
    <location>
        <begin position="869"/>
        <end position="890"/>
    </location>
</feature>
<feature type="domain" description="RRM" evidence="3">
    <location>
        <begin position="252"/>
        <end position="331"/>
    </location>
</feature>
<dbReference type="VEuPathDB" id="FungiDB:CAGL0E03630g"/>
<dbReference type="VEuPathDB" id="FungiDB:B1J91_E03630g"/>
<comment type="caution">
    <text evidence="4">The sequence shown here is derived from an EMBL/GenBank/DDBJ whole genome shotgun (WGS) entry which is preliminary data.</text>
</comment>
<feature type="compositionally biased region" description="Basic and acidic residues" evidence="2">
    <location>
        <begin position="893"/>
        <end position="903"/>
    </location>
</feature>
<gene>
    <name evidence="4" type="ORF">AO440_000972</name>
</gene>
<evidence type="ECO:0000259" key="3">
    <source>
        <dbReference type="PROSITE" id="PS50102"/>
    </source>
</evidence>
<evidence type="ECO:0000313" key="5">
    <source>
        <dbReference type="Proteomes" id="UP000054886"/>
    </source>
</evidence>
<dbReference type="InterPro" id="IPR034352">
    <property type="entry name" value="Rim4_RRM1"/>
</dbReference>
<dbReference type="VEuPathDB" id="FungiDB:GWK60_E03355"/>
<reference evidence="4 5" key="1">
    <citation type="submission" date="2015-10" db="EMBL/GenBank/DDBJ databases">
        <title>Draft genomes sequences of Candida glabrata isolates 1A, 1B, 2A, 2B, 3A and 3B.</title>
        <authorList>
            <person name="Haavelsrud O.E."/>
            <person name="Gaustad P."/>
        </authorList>
    </citation>
    <scope>NUCLEOTIDE SEQUENCE [LARGE SCALE GENOMIC DNA]</scope>
    <source>
        <strain evidence="4">910700640</strain>
    </source>
</reference>
<dbReference type="PANTHER" id="PTHR15241">
    <property type="entry name" value="TRANSFORMER-2-RELATED"/>
    <property type="match status" value="1"/>
</dbReference>
<organism evidence="4 5">
    <name type="scientific">Candida glabrata</name>
    <name type="common">Yeast</name>
    <name type="synonym">Torulopsis glabrata</name>
    <dbReference type="NCBI Taxonomy" id="5478"/>
    <lineage>
        <taxon>Eukaryota</taxon>
        <taxon>Fungi</taxon>
        <taxon>Dikarya</taxon>
        <taxon>Ascomycota</taxon>
        <taxon>Saccharomycotina</taxon>
        <taxon>Saccharomycetes</taxon>
        <taxon>Saccharomycetales</taxon>
        <taxon>Saccharomycetaceae</taxon>
        <taxon>Nakaseomyces</taxon>
    </lineage>
</organism>